<name>A0ABC8T6X4_9AQUA</name>
<sequence length="165" mass="18225">MLIARLRLANIAQQAGATQCSKYDVASKHGVSSKHNAAFNHDVASSPSSFVIAVVTLGIAFVGAAIWVSGLRLASPWLCLGLRQAWVNDRLTLIPPCQLALSLKPPSPFSFAKLLALENSSRERNEEDRWKNKGFSQEFIYTLANRQCPRKKKVLTARSNGRFNE</sequence>
<dbReference type="EMBL" id="CAUOFW020007425">
    <property type="protein sequence ID" value="CAK9179170.1"/>
    <property type="molecule type" value="Genomic_DNA"/>
</dbReference>
<dbReference type="EMBL" id="CAUOFW020004335">
    <property type="protein sequence ID" value="CAK9165151.1"/>
    <property type="molecule type" value="Genomic_DNA"/>
</dbReference>
<protein>
    <submittedName>
        <fullName evidence="2">Uncharacterized protein</fullName>
    </submittedName>
</protein>
<evidence type="ECO:0000313" key="2">
    <source>
        <dbReference type="EMBL" id="CAK9165151.1"/>
    </source>
</evidence>
<evidence type="ECO:0000313" key="4">
    <source>
        <dbReference type="Proteomes" id="UP001642360"/>
    </source>
</evidence>
<keyword evidence="4" id="KW-1185">Reference proteome</keyword>
<evidence type="ECO:0000256" key="1">
    <source>
        <dbReference type="SAM" id="Phobius"/>
    </source>
</evidence>
<accession>A0ABC8T6X4</accession>
<reference evidence="2 4" key="1">
    <citation type="submission" date="2024-02" db="EMBL/GenBank/DDBJ databases">
        <authorList>
            <person name="Vignale AGUSTIN F."/>
            <person name="Sosa J E."/>
            <person name="Modenutti C."/>
        </authorList>
    </citation>
    <scope>NUCLEOTIDE SEQUENCE [LARGE SCALE GENOMIC DNA]</scope>
</reference>
<gene>
    <name evidence="2" type="ORF">ILEXP_LOCUS34299</name>
    <name evidence="3" type="ORF">ILEXP_LOCUS49112</name>
</gene>
<proteinExistence type="predicted"/>
<dbReference type="AlphaFoldDB" id="A0ABC8T6X4"/>
<organism evidence="2 4">
    <name type="scientific">Ilex paraguariensis</name>
    <name type="common">yerba mate</name>
    <dbReference type="NCBI Taxonomy" id="185542"/>
    <lineage>
        <taxon>Eukaryota</taxon>
        <taxon>Viridiplantae</taxon>
        <taxon>Streptophyta</taxon>
        <taxon>Embryophyta</taxon>
        <taxon>Tracheophyta</taxon>
        <taxon>Spermatophyta</taxon>
        <taxon>Magnoliopsida</taxon>
        <taxon>eudicotyledons</taxon>
        <taxon>Gunneridae</taxon>
        <taxon>Pentapetalae</taxon>
        <taxon>asterids</taxon>
        <taxon>campanulids</taxon>
        <taxon>Aquifoliales</taxon>
        <taxon>Aquifoliaceae</taxon>
        <taxon>Ilex</taxon>
    </lineage>
</organism>
<evidence type="ECO:0000313" key="3">
    <source>
        <dbReference type="EMBL" id="CAK9179170.1"/>
    </source>
</evidence>
<dbReference type="Proteomes" id="UP001642360">
    <property type="component" value="Unassembled WGS sequence"/>
</dbReference>
<feature type="transmembrane region" description="Helical" evidence="1">
    <location>
        <begin position="50"/>
        <end position="74"/>
    </location>
</feature>
<keyword evidence="1" id="KW-0472">Membrane</keyword>
<keyword evidence="1" id="KW-1133">Transmembrane helix</keyword>
<keyword evidence="1" id="KW-0812">Transmembrane</keyword>
<comment type="caution">
    <text evidence="2">The sequence shown here is derived from an EMBL/GenBank/DDBJ whole genome shotgun (WGS) entry which is preliminary data.</text>
</comment>